<dbReference type="Proteomes" id="UP000053593">
    <property type="component" value="Unassembled WGS sequence"/>
</dbReference>
<evidence type="ECO:0008006" key="4">
    <source>
        <dbReference type="Google" id="ProtNLM"/>
    </source>
</evidence>
<feature type="compositionally biased region" description="Polar residues" evidence="1">
    <location>
        <begin position="251"/>
        <end position="262"/>
    </location>
</feature>
<dbReference type="HOGENOM" id="CLU_034394_1_1_1"/>
<organism evidence="2 3">
    <name type="scientific">Collybiopsis luxurians FD-317 M1</name>
    <dbReference type="NCBI Taxonomy" id="944289"/>
    <lineage>
        <taxon>Eukaryota</taxon>
        <taxon>Fungi</taxon>
        <taxon>Dikarya</taxon>
        <taxon>Basidiomycota</taxon>
        <taxon>Agaricomycotina</taxon>
        <taxon>Agaricomycetes</taxon>
        <taxon>Agaricomycetidae</taxon>
        <taxon>Agaricales</taxon>
        <taxon>Marasmiineae</taxon>
        <taxon>Omphalotaceae</taxon>
        <taxon>Collybiopsis</taxon>
        <taxon>Collybiopsis luxurians</taxon>
    </lineage>
</organism>
<feature type="region of interest" description="Disordered" evidence="1">
    <location>
        <begin position="164"/>
        <end position="228"/>
    </location>
</feature>
<evidence type="ECO:0000313" key="3">
    <source>
        <dbReference type="Proteomes" id="UP000053593"/>
    </source>
</evidence>
<name>A0A0D0CW20_9AGAR</name>
<dbReference type="OrthoDB" id="248233at2759"/>
<evidence type="ECO:0000256" key="1">
    <source>
        <dbReference type="SAM" id="MobiDB-lite"/>
    </source>
</evidence>
<sequence length="531" mass="57207">MFGEDEPENSRVPSPWDNISTPPRGTPSWPTPSPSPSPLGTPANGTLISLPSSSDTPSRMPVALPRLPQESDNGNIEYKLQLLHPTPSRFTRLVTQLKWRLLEGNGQAYYELGVADSGLLVGLNRKDLDETLDTLEMMAGEIGASVIVVKEIEVERNLAEMAKREEDYRERRGRGKERYEDRGYSDATTTDTTDSDTTGADGIFAMDDPTESDENLNSPQSNPYSQTVDLGVEISAVFKPRPMTLRMQMSNPTATTNLNGQAAGNGGSKAHSGHKPRKKLKPPQHQTVDSGSTLDGFRDGNSAFGKIHNRRQARDRRRAEKRKALEALVESLPSTASPTDLGDNGDNHDLGVGDSERHGNINGPSAAESLATELESLHVSQVSAVSRDAEEHVETSLADSVATIRMDGPVSPVPIIEFTPVSMSDDEQEDPAEDDDVFPSPAPSANHARFQHLAGVGATPLDGASTTPQLDVDVSVEQMDSAADCAVYTGNEGGANEEDNGPRLIVEALVVRKLSLEESFLDFGGFGLELS</sequence>
<feature type="compositionally biased region" description="Basic and acidic residues" evidence="1">
    <location>
        <begin position="164"/>
        <end position="184"/>
    </location>
</feature>
<feature type="compositionally biased region" description="Pro residues" evidence="1">
    <location>
        <begin position="29"/>
        <end position="39"/>
    </location>
</feature>
<evidence type="ECO:0000313" key="2">
    <source>
        <dbReference type="EMBL" id="KIK63932.1"/>
    </source>
</evidence>
<dbReference type="PANTHER" id="PTHR43721:SF3">
    <property type="entry name" value="GTP-BINDING PROTEIN 2"/>
    <property type="match status" value="1"/>
</dbReference>
<feature type="compositionally biased region" description="Polar residues" evidence="1">
    <location>
        <begin position="284"/>
        <end position="293"/>
    </location>
</feature>
<feature type="compositionally biased region" description="Polar residues" evidence="1">
    <location>
        <begin position="43"/>
        <end position="57"/>
    </location>
</feature>
<accession>A0A0D0CW20</accession>
<feature type="compositionally biased region" description="Basic residues" evidence="1">
    <location>
        <begin position="307"/>
        <end position="321"/>
    </location>
</feature>
<feature type="region of interest" description="Disordered" evidence="1">
    <location>
        <begin position="251"/>
        <end position="364"/>
    </location>
</feature>
<dbReference type="GO" id="GO:0003746">
    <property type="term" value="F:translation elongation factor activity"/>
    <property type="evidence" value="ECO:0007669"/>
    <property type="project" value="TreeGrafter"/>
</dbReference>
<dbReference type="EMBL" id="KN834762">
    <property type="protein sequence ID" value="KIK63932.1"/>
    <property type="molecule type" value="Genomic_DNA"/>
</dbReference>
<feature type="compositionally biased region" description="Basic residues" evidence="1">
    <location>
        <begin position="271"/>
        <end position="282"/>
    </location>
</feature>
<feature type="compositionally biased region" description="Basic and acidic residues" evidence="1">
    <location>
        <begin position="345"/>
        <end position="359"/>
    </location>
</feature>
<reference evidence="2 3" key="1">
    <citation type="submission" date="2014-04" db="EMBL/GenBank/DDBJ databases">
        <title>Evolutionary Origins and Diversification of the Mycorrhizal Mutualists.</title>
        <authorList>
            <consortium name="DOE Joint Genome Institute"/>
            <consortium name="Mycorrhizal Genomics Consortium"/>
            <person name="Kohler A."/>
            <person name="Kuo A."/>
            <person name="Nagy L.G."/>
            <person name="Floudas D."/>
            <person name="Copeland A."/>
            <person name="Barry K.W."/>
            <person name="Cichocki N."/>
            <person name="Veneault-Fourrey C."/>
            <person name="LaButti K."/>
            <person name="Lindquist E.A."/>
            <person name="Lipzen A."/>
            <person name="Lundell T."/>
            <person name="Morin E."/>
            <person name="Murat C."/>
            <person name="Riley R."/>
            <person name="Ohm R."/>
            <person name="Sun H."/>
            <person name="Tunlid A."/>
            <person name="Henrissat B."/>
            <person name="Grigoriev I.V."/>
            <person name="Hibbett D.S."/>
            <person name="Martin F."/>
        </authorList>
    </citation>
    <scope>NUCLEOTIDE SEQUENCE [LARGE SCALE GENOMIC DNA]</scope>
    <source>
        <strain evidence="2 3">FD-317 M1</strain>
    </source>
</reference>
<dbReference type="AlphaFoldDB" id="A0A0D0CW20"/>
<feature type="compositionally biased region" description="Low complexity" evidence="1">
    <location>
        <begin position="185"/>
        <end position="202"/>
    </location>
</feature>
<dbReference type="PANTHER" id="PTHR43721">
    <property type="entry name" value="ELONGATION FACTOR TU-RELATED"/>
    <property type="match status" value="1"/>
</dbReference>
<keyword evidence="3" id="KW-1185">Reference proteome</keyword>
<dbReference type="InterPro" id="IPR050055">
    <property type="entry name" value="EF-Tu_GTPase"/>
</dbReference>
<feature type="region of interest" description="Disordered" evidence="1">
    <location>
        <begin position="1"/>
        <end position="62"/>
    </location>
</feature>
<proteinExistence type="predicted"/>
<protein>
    <recommendedName>
        <fullName evidence="4">GTP-binding protein 2</fullName>
    </recommendedName>
</protein>
<feature type="compositionally biased region" description="Polar residues" evidence="1">
    <location>
        <begin position="215"/>
        <end position="228"/>
    </location>
</feature>
<gene>
    <name evidence="2" type="ORF">GYMLUDRAFT_40144</name>
</gene>